<accession>L0KZT4</accession>
<reference evidence="3" key="1">
    <citation type="submission" date="2012-02" db="EMBL/GenBank/DDBJ databases">
        <title>Complete sequence of chromosome of Methanomethylovorans hollandica DSM 15978.</title>
        <authorList>
            <person name="Lucas S."/>
            <person name="Copeland A."/>
            <person name="Lapidus A."/>
            <person name="Glavina del Rio T."/>
            <person name="Dalin E."/>
            <person name="Tice H."/>
            <person name="Bruce D."/>
            <person name="Goodwin L."/>
            <person name="Pitluck S."/>
            <person name="Peters L."/>
            <person name="Mikhailova N."/>
            <person name="Held B."/>
            <person name="Kyrpides N."/>
            <person name="Mavromatis K."/>
            <person name="Ivanova N."/>
            <person name="Brettin T."/>
            <person name="Detter J.C."/>
            <person name="Han C."/>
            <person name="Larimer F."/>
            <person name="Land M."/>
            <person name="Hauser L."/>
            <person name="Markowitz V."/>
            <person name="Cheng J.-F."/>
            <person name="Hugenholtz P."/>
            <person name="Woyke T."/>
            <person name="Wu D."/>
            <person name="Spring S."/>
            <person name="Schroeder M."/>
            <person name="Brambilla E."/>
            <person name="Klenk H.-P."/>
            <person name="Eisen J.A."/>
        </authorList>
    </citation>
    <scope>NUCLEOTIDE SEQUENCE [LARGE SCALE GENOMIC DNA]</scope>
    <source>
        <strain evidence="3">DSM 15978 / NBRC 107637 / DMS1</strain>
    </source>
</reference>
<protein>
    <submittedName>
        <fullName evidence="2">Uncharacterized protein</fullName>
    </submittedName>
</protein>
<keyword evidence="1" id="KW-1133">Transmembrane helix</keyword>
<evidence type="ECO:0000256" key="1">
    <source>
        <dbReference type="SAM" id="Phobius"/>
    </source>
</evidence>
<dbReference type="AlphaFoldDB" id="L0KZT4"/>
<name>L0KZT4_METHD</name>
<dbReference type="Proteomes" id="UP000010866">
    <property type="component" value="Chromosome"/>
</dbReference>
<evidence type="ECO:0000313" key="2">
    <source>
        <dbReference type="EMBL" id="AGB49504.1"/>
    </source>
</evidence>
<sequence length="104" mass="11631">MHTPNQGMSSKKENVCIMTHVVLQNVIRKESIEFTGLITIALVVAKAKGYMDVEWLWVFAPLWWPAALVLGLMLIIVVLIIIALFLALIAYIALNAVKIAYHLT</sequence>
<dbReference type="HOGENOM" id="CLU_2243853_0_0_2"/>
<feature type="transmembrane region" description="Helical" evidence="1">
    <location>
        <begin position="63"/>
        <end position="94"/>
    </location>
</feature>
<gene>
    <name evidence="2" type="ordered locus">Metho_1281</name>
</gene>
<keyword evidence="3" id="KW-1185">Reference proteome</keyword>
<keyword evidence="1" id="KW-0472">Membrane</keyword>
<evidence type="ECO:0000313" key="3">
    <source>
        <dbReference type="Proteomes" id="UP000010866"/>
    </source>
</evidence>
<organism evidence="2 3">
    <name type="scientific">Methanomethylovorans hollandica (strain DSM 15978 / NBRC 107637 / DMS1)</name>
    <dbReference type="NCBI Taxonomy" id="867904"/>
    <lineage>
        <taxon>Archaea</taxon>
        <taxon>Methanobacteriati</taxon>
        <taxon>Methanobacteriota</taxon>
        <taxon>Stenosarchaea group</taxon>
        <taxon>Methanomicrobia</taxon>
        <taxon>Methanosarcinales</taxon>
        <taxon>Methanosarcinaceae</taxon>
        <taxon>Methanomethylovorans</taxon>
    </lineage>
</organism>
<dbReference type="KEGG" id="mhz:Metho_1281"/>
<proteinExistence type="predicted"/>
<keyword evidence="1" id="KW-0812">Transmembrane</keyword>
<dbReference type="EMBL" id="CP003362">
    <property type="protein sequence ID" value="AGB49504.1"/>
    <property type="molecule type" value="Genomic_DNA"/>
</dbReference>